<dbReference type="InterPro" id="IPR001753">
    <property type="entry name" value="Enoyl-CoA_hydra/iso"/>
</dbReference>
<keyword evidence="1" id="KW-0812">Transmembrane</keyword>
<dbReference type="Proteomes" id="UP000216411">
    <property type="component" value="Unassembled WGS sequence"/>
</dbReference>
<keyword evidence="1" id="KW-0472">Membrane</keyword>
<reference evidence="2 3" key="1">
    <citation type="journal article" date="2017" name="Genome Announc.">
        <title>Draft Genome Sequence of a Sporulating and Motile Strain of Lachnotalea glycerini Isolated from Water in Quebec City, Canada.</title>
        <authorList>
            <person name="Maheux A.F."/>
            <person name="Boudreau D.K."/>
            <person name="Berube E."/>
            <person name="Boissinot M."/>
            <person name="Raymond F."/>
            <person name="Brodeur S."/>
            <person name="Corbeil J."/>
            <person name="Isabel S."/>
            <person name="Omar R.F."/>
            <person name="Bergeron M.G."/>
        </authorList>
    </citation>
    <scope>NUCLEOTIDE SEQUENCE [LARGE SCALE GENOMIC DNA]</scope>
    <source>
        <strain evidence="2 3">CCRI-19302</strain>
    </source>
</reference>
<dbReference type="AlphaFoldDB" id="A0A371JJI4"/>
<organism evidence="2 3">
    <name type="scientific">Lachnotalea glycerini</name>
    <dbReference type="NCBI Taxonomy" id="1763509"/>
    <lineage>
        <taxon>Bacteria</taxon>
        <taxon>Bacillati</taxon>
        <taxon>Bacillota</taxon>
        <taxon>Clostridia</taxon>
        <taxon>Lachnospirales</taxon>
        <taxon>Lachnospiraceae</taxon>
        <taxon>Lachnotalea</taxon>
    </lineage>
</organism>
<keyword evidence="1" id="KW-1133">Transmembrane helix</keyword>
<dbReference type="OrthoDB" id="9775794at2"/>
<dbReference type="SUPFAM" id="SSF52096">
    <property type="entry name" value="ClpP/crotonase"/>
    <property type="match status" value="1"/>
</dbReference>
<keyword evidence="2" id="KW-0413">Isomerase</keyword>
<comment type="caution">
    <text evidence="2">The sequence shown here is derived from an EMBL/GenBank/DDBJ whole genome shotgun (WGS) entry which is preliminary data.</text>
</comment>
<dbReference type="GO" id="GO:0016853">
    <property type="term" value="F:isomerase activity"/>
    <property type="evidence" value="ECO:0007669"/>
    <property type="project" value="UniProtKB-KW"/>
</dbReference>
<dbReference type="PANTHER" id="PTHR11941:SF54">
    <property type="entry name" value="ENOYL-COA HYDRATASE, MITOCHONDRIAL"/>
    <property type="match status" value="1"/>
</dbReference>
<sequence length="252" mass="28798">MRIKKLNVDIVLYDKRAYIKLHRKNANALNLSFLKELSNCIDEVETLKEIRLVIIQSAIKGICSSGLDLGELFIKDDRKKTRQNIMTAVKMVFEINQKILGSKHIYYFIANGALIGSAVSIMLACDIRGATNNSWIWLPDVRYGGLLGDGGIDLLVQRSSIADANSIGLLNSRYNAAQLRNNGVFDWVCKTDEVELYIQKELIRIEEFSLLSMSLTKKIINQQIRITYQEELLHQIFDSEDVYIQMSKYIKN</sequence>
<dbReference type="EMBL" id="NOKA02000002">
    <property type="protein sequence ID" value="RDY32888.1"/>
    <property type="molecule type" value="Genomic_DNA"/>
</dbReference>
<dbReference type="GO" id="GO:0006635">
    <property type="term" value="P:fatty acid beta-oxidation"/>
    <property type="evidence" value="ECO:0007669"/>
    <property type="project" value="TreeGrafter"/>
</dbReference>
<keyword evidence="3" id="KW-1185">Reference proteome</keyword>
<dbReference type="Gene3D" id="3.90.226.10">
    <property type="entry name" value="2-enoyl-CoA Hydratase, Chain A, domain 1"/>
    <property type="match status" value="1"/>
</dbReference>
<protein>
    <submittedName>
        <fullName evidence="2">Enoyl-CoA hydratase/isomerase family protein</fullName>
    </submittedName>
</protein>
<dbReference type="InterPro" id="IPR029045">
    <property type="entry name" value="ClpP/crotonase-like_dom_sf"/>
</dbReference>
<evidence type="ECO:0000313" key="2">
    <source>
        <dbReference type="EMBL" id="RDY32888.1"/>
    </source>
</evidence>
<dbReference type="Pfam" id="PF00378">
    <property type="entry name" value="ECH_1"/>
    <property type="match status" value="1"/>
</dbReference>
<name>A0A371JJI4_9FIRM</name>
<feature type="transmembrane region" description="Helical" evidence="1">
    <location>
        <begin position="105"/>
        <end position="124"/>
    </location>
</feature>
<evidence type="ECO:0000313" key="3">
    <source>
        <dbReference type="Proteomes" id="UP000216411"/>
    </source>
</evidence>
<accession>A0A371JJI4</accession>
<proteinExistence type="predicted"/>
<evidence type="ECO:0000256" key="1">
    <source>
        <dbReference type="SAM" id="Phobius"/>
    </source>
</evidence>
<gene>
    <name evidence="2" type="ORF">CG710_002835</name>
</gene>
<dbReference type="CDD" id="cd06558">
    <property type="entry name" value="crotonase-like"/>
    <property type="match status" value="1"/>
</dbReference>
<dbReference type="PANTHER" id="PTHR11941">
    <property type="entry name" value="ENOYL-COA HYDRATASE-RELATED"/>
    <property type="match status" value="1"/>
</dbReference>